<dbReference type="KEGG" id="ddl:Desdi_1147"/>
<evidence type="ECO:0000313" key="1">
    <source>
        <dbReference type="EMBL" id="AGA68661.1"/>
    </source>
</evidence>
<dbReference type="AlphaFoldDB" id="L0F7N3"/>
<gene>
    <name evidence="1" type="ordered locus">Desdi_1147</name>
</gene>
<evidence type="ECO:0000313" key="2">
    <source>
        <dbReference type="Proteomes" id="UP000010797"/>
    </source>
</evidence>
<proteinExistence type="predicted"/>
<reference evidence="2" key="1">
    <citation type="submission" date="2012-02" db="EMBL/GenBank/DDBJ databases">
        <title>Complete sequence of Desulfitobacterium dichloroeliminans LMG P-21439.</title>
        <authorList>
            <person name="Lucas S."/>
            <person name="Han J."/>
            <person name="Lapidus A."/>
            <person name="Cheng J.-F."/>
            <person name="Goodwin L."/>
            <person name="Pitluck S."/>
            <person name="Peters L."/>
            <person name="Ovchinnikova G."/>
            <person name="Teshima H."/>
            <person name="Detter J.C."/>
            <person name="Han C."/>
            <person name="Tapia R."/>
            <person name="Land M."/>
            <person name="Hauser L."/>
            <person name="Kyrpides N."/>
            <person name="Ivanova N."/>
            <person name="Pagani I."/>
            <person name="Kruse T."/>
            <person name="de Vos W.M."/>
            <person name="Boon N."/>
            <person name="Smidt H."/>
            <person name="Woyke T."/>
        </authorList>
    </citation>
    <scope>NUCLEOTIDE SEQUENCE [LARGE SCALE GENOMIC DNA]</scope>
    <source>
        <strain evidence="2">LMG P-21439 / DCA1</strain>
    </source>
</reference>
<dbReference type="EMBL" id="CP003344">
    <property type="protein sequence ID" value="AGA68661.1"/>
    <property type="molecule type" value="Genomic_DNA"/>
</dbReference>
<dbReference type="eggNOG" id="ENOG5033BIS">
    <property type="taxonomic scope" value="Bacteria"/>
</dbReference>
<dbReference type="Proteomes" id="UP000010797">
    <property type="component" value="Chromosome"/>
</dbReference>
<dbReference type="RefSeq" id="WP_015261657.1">
    <property type="nucleotide sequence ID" value="NC_019903.1"/>
</dbReference>
<dbReference type="STRING" id="871963.Desdi_1147"/>
<organism evidence="1 2">
    <name type="scientific">Desulfitobacterium dichloroeliminans (strain LMG P-21439 / DCA1)</name>
    <dbReference type="NCBI Taxonomy" id="871963"/>
    <lineage>
        <taxon>Bacteria</taxon>
        <taxon>Bacillati</taxon>
        <taxon>Bacillota</taxon>
        <taxon>Clostridia</taxon>
        <taxon>Eubacteriales</taxon>
        <taxon>Desulfitobacteriaceae</taxon>
        <taxon>Desulfitobacterium</taxon>
    </lineage>
</organism>
<sequence length="119" mass="13741">MNILFSTLLMILTILLIILPFIRRRHTATLAFSNGQSSESVNQKDLILGTLGEIEFDYHMDKLSLDDYQTLKSNYSHIAVEVLKAEKSNAYTKDDINLAKYNLQDIEDEIEKELETMNR</sequence>
<name>L0F7N3_DESDL</name>
<dbReference type="HOGENOM" id="CLU_166680_0_0_9"/>
<keyword evidence="2" id="KW-1185">Reference proteome</keyword>
<dbReference type="OrthoDB" id="1798050at2"/>
<accession>L0F7N3</accession>
<protein>
    <submittedName>
        <fullName evidence="1">Uncharacterized protein</fullName>
    </submittedName>
</protein>